<evidence type="ECO:0000256" key="1">
    <source>
        <dbReference type="SAM" id="MobiDB-lite"/>
    </source>
</evidence>
<name>A0A0D7AQL2_9AGAR</name>
<feature type="compositionally biased region" description="Basic and acidic residues" evidence="1">
    <location>
        <begin position="539"/>
        <end position="548"/>
    </location>
</feature>
<feature type="compositionally biased region" description="Pro residues" evidence="1">
    <location>
        <begin position="354"/>
        <end position="366"/>
    </location>
</feature>
<proteinExistence type="predicted"/>
<feature type="compositionally biased region" description="Low complexity" evidence="1">
    <location>
        <begin position="181"/>
        <end position="190"/>
    </location>
</feature>
<dbReference type="EMBL" id="KN881628">
    <property type="protein sequence ID" value="KIY53088.1"/>
    <property type="molecule type" value="Genomic_DNA"/>
</dbReference>
<sequence>MSSSVFASSLFPPMGDVNFYSALLAFVRESLPDTVVDPLVFQSILLCLIAGEHHLILQAKPEEIGCVVKLALIILTSVFGFRAQKLKIRSNDRSSRFAATSDPEYFLKSLFLPPTGLARSPSPGPGTRKDSLSRSNSKRGHVRHSHSRTPSRTLSLNNGPVTNFRSMSDLDLSIGHPPPSTRRGTSPSTPVYYTPRASTSSSRLPADNTVTNPFASFGSITSVAALEVPEATVELPQALVISGLEHAHDSSQKALTRVLSERQVVLSTPLAEPLVRSRSASPLESNVGSRRYQYNLPEPFILVYVCPLDPHERPGVHKSLLDKFSMSVVVSVRPELRPSIRASIIPPHLMSPNPKAPSPSQAPQPPAVAHVVLSGDLLSRMRNACQRAFISPMLSLYLSDVFTAVRHHPHFDGTLLTASAKKQAEDLARAARVLGVDLTGMELVRDEAELLPLSPAGPTTPRETNGDPFEEEEELTDVPVLDVSEADIGRVVTRVVSHRLRVRDGPQDEIYGSVVYLGIPSSPVKLKKVTREAKAKELLNSASHKESGELSTIVSTFPGENPFSTNQNGMSDPSAY</sequence>
<dbReference type="Proteomes" id="UP000054144">
    <property type="component" value="Unassembled WGS sequence"/>
</dbReference>
<dbReference type="AlphaFoldDB" id="A0A0D7AQL2"/>
<gene>
    <name evidence="2" type="ORF">FISHEDRAFT_55440</name>
</gene>
<feature type="region of interest" description="Disordered" evidence="1">
    <location>
        <begin position="347"/>
        <end position="366"/>
    </location>
</feature>
<evidence type="ECO:0000313" key="2">
    <source>
        <dbReference type="EMBL" id="KIY53088.1"/>
    </source>
</evidence>
<accession>A0A0D7AQL2</accession>
<feature type="region of interest" description="Disordered" evidence="1">
    <location>
        <begin position="539"/>
        <end position="576"/>
    </location>
</feature>
<feature type="region of interest" description="Disordered" evidence="1">
    <location>
        <begin position="452"/>
        <end position="475"/>
    </location>
</feature>
<feature type="compositionally biased region" description="Polar residues" evidence="1">
    <location>
        <begin position="150"/>
        <end position="166"/>
    </location>
</feature>
<organism evidence="2 3">
    <name type="scientific">Fistulina hepatica ATCC 64428</name>
    <dbReference type="NCBI Taxonomy" id="1128425"/>
    <lineage>
        <taxon>Eukaryota</taxon>
        <taxon>Fungi</taxon>
        <taxon>Dikarya</taxon>
        <taxon>Basidiomycota</taxon>
        <taxon>Agaricomycotina</taxon>
        <taxon>Agaricomycetes</taxon>
        <taxon>Agaricomycetidae</taxon>
        <taxon>Agaricales</taxon>
        <taxon>Fistulinaceae</taxon>
        <taxon>Fistulina</taxon>
    </lineage>
</organism>
<keyword evidence="3" id="KW-1185">Reference proteome</keyword>
<reference evidence="2 3" key="1">
    <citation type="journal article" date="2015" name="Fungal Genet. Biol.">
        <title>Evolution of novel wood decay mechanisms in Agaricales revealed by the genome sequences of Fistulina hepatica and Cylindrobasidium torrendii.</title>
        <authorList>
            <person name="Floudas D."/>
            <person name="Held B.W."/>
            <person name="Riley R."/>
            <person name="Nagy L.G."/>
            <person name="Koehler G."/>
            <person name="Ransdell A.S."/>
            <person name="Younus H."/>
            <person name="Chow J."/>
            <person name="Chiniquy J."/>
            <person name="Lipzen A."/>
            <person name="Tritt A."/>
            <person name="Sun H."/>
            <person name="Haridas S."/>
            <person name="LaButti K."/>
            <person name="Ohm R.A."/>
            <person name="Kues U."/>
            <person name="Blanchette R.A."/>
            <person name="Grigoriev I.V."/>
            <person name="Minto R.E."/>
            <person name="Hibbett D.S."/>
        </authorList>
    </citation>
    <scope>NUCLEOTIDE SEQUENCE [LARGE SCALE GENOMIC DNA]</scope>
    <source>
        <strain evidence="2 3">ATCC 64428</strain>
    </source>
</reference>
<feature type="compositionally biased region" description="Basic residues" evidence="1">
    <location>
        <begin position="136"/>
        <end position="149"/>
    </location>
</feature>
<feature type="region of interest" description="Disordered" evidence="1">
    <location>
        <begin position="116"/>
        <end position="206"/>
    </location>
</feature>
<feature type="compositionally biased region" description="Polar residues" evidence="1">
    <location>
        <begin position="562"/>
        <end position="576"/>
    </location>
</feature>
<feature type="compositionally biased region" description="Polar residues" evidence="1">
    <location>
        <begin position="196"/>
        <end position="206"/>
    </location>
</feature>
<evidence type="ECO:0000313" key="3">
    <source>
        <dbReference type="Proteomes" id="UP000054144"/>
    </source>
</evidence>
<protein>
    <submittedName>
        <fullName evidence="2">Uncharacterized protein</fullName>
    </submittedName>
</protein>
<dbReference type="OrthoDB" id="5582146at2759"/>